<dbReference type="Proteomes" id="UP000254920">
    <property type="component" value="Unassembled WGS sequence"/>
</dbReference>
<evidence type="ECO:0000313" key="1">
    <source>
        <dbReference type="EMBL" id="SUX10253.1"/>
    </source>
</evidence>
<organism evidence="1 2">
    <name type="scientific">Campylobacter sputorum subsp. sputorum</name>
    <dbReference type="NCBI Taxonomy" id="32024"/>
    <lineage>
        <taxon>Bacteria</taxon>
        <taxon>Pseudomonadati</taxon>
        <taxon>Campylobacterota</taxon>
        <taxon>Epsilonproteobacteria</taxon>
        <taxon>Campylobacterales</taxon>
        <taxon>Campylobacteraceae</taxon>
        <taxon>Campylobacter</taxon>
    </lineage>
</organism>
<name>A0A381DHT3_9BACT</name>
<sequence length="57" mass="7092">MQKLTSKEKMELEQVFSVIYVNRNSKFVDFYKSFYSNFFSEINKIKKRIKYIKRKIK</sequence>
<keyword evidence="2" id="KW-1185">Reference proteome</keyword>
<protein>
    <submittedName>
        <fullName evidence="1">Uncharacterized protein</fullName>
    </submittedName>
</protein>
<proteinExistence type="predicted"/>
<gene>
    <name evidence="1" type="ORF">NCTC12475_00439</name>
</gene>
<dbReference type="EMBL" id="UFVD01000001">
    <property type="protein sequence ID" value="SUX10253.1"/>
    <property type="molecule type" value="Genomic_DNA"/>
</dbReference>
<reference evidence="1 2" key="1">
    <citation type="submission" date="2018-06" db="EMBL/GenBank/DDBJ databases">
        <authorList>
            <consortium name="Pathogen Informatics"/>
            <person name="Doyle S."/>
        </authorList>
    </citation>
    <scope>NUCLEOTIDE SEQUENCE [LARGE SCALE GENOMIC DNA]</scope>
    <source>
        <strain evidence="1 2">NCTC12475</strain>
    </source>
</reference>
<dbReference type="AlphaFoldDB" id="A0A381DHT3"/>
<dbReference type="STRING" id="32024.GCA_000788295_00559"/>
<accession>A0A381DHT3</accession>
<evidence type="ECO:0000313" key="2">
    <source>
        <dbReference type="Proteomes" id="UP000254920"/>
    </source>
</evidence>